<evidence type="ECO:0000313" key="4">
    <source>
        <dbReference type="EMBL" id="WTZ06785.1"/>
    </source>
</evidence>
<dbReference type="SUPFAM" id="SSF47598">
    <property type="entry name" value="Ribbon-helix-helix"/>
    <property type="match status" value="1"/>
</dbReference>
<feature type="domain" description="Transposase IS4-like" evidence="2">
    <location>
        <begin position="198"/>
        <end position="380"/>
    </location>
</feature>
<dbReference type="GO" id="GO:0006355">
    <property type="term" value="P:regulation of DNA-templated transcription"/>
    <property type="evidence" value="ECO:0007669"/>
    <property type="project" value="InterPro"/>
</dbReference>
<dbReference type="InterPro" id="IPR013321">
    <property type="entry name" value="Arc_rbn_hlx_hlx"/>
</dbReference>
<dbReference type="EMBL" id="CP109546">
    <property type="protein sequence ID" value="WTZ06785.1"/>
    <property type="molecule type" value="Genomic_DNA"/>
</dbReference>
<protein>
    <submittedName>
        <fullName evidence="4">IS5 family transposase</fullName>
    </submittedName>
</protein>
<feature type="region of interest" description="Disordered" evidence="1">
    <location>
        <begin position="46"/>
        <end position="82"/>
    </location>
</feature>
<dbReference type="PANTHER" id="PTHR30007:SF1">
    <property type="entry name" value="BLR1914 PROTEIN"/>
    <property type="match status" value="1"/>
</dbReference>
<organism evidence="4">
    <name type="scientific">Streptomyces sp. NBC_01393</name>
    <dbReference type="NCBI Taxonomy" id="2903851"/>
    <lineage>
        <taxon>Bacteria</taxon>
        <taxon>Bacillati</taxon>
        <taxon>Actinomycetota</taxon>
        <taxon>Actinomycetes</taxon>
        <taxon>Kitasatosporales</taxon>
        <taxon>Streptomycetaceae</taxon>
        <taxon>Streptomyces</taxon>
    </lineage>
</organism>
<dbReference type="AlphaFoldDB" id="A0AAU3HRU0"/>
<dbReference type="InterPro" id="IPR025161">
    <property type="entry name" value="IS402-like_dom"/>
</dbReference>
<dbReference type="InterPro" id="IPR002559">
    <property type="entry name" value="Transposase_11"/>
</dbReference>
<evidence type="ECO:0000259" key="2">
    <source>
        <dbReference type="Pfam" id="PF01609"/>
    </source>
</evidence>
<evidence type="ECO:0000259" key="3">
    <source>
        <dbReference type="Pfam" id="PF13340"/>
    </source>
</evidence>
<name>A0AAU3HRU0_9ACTN</name>
<dbReference type="Gene3D" id="1.10.1220.10">
    <property type="entry name" value="Met repressor-like"/>
    <property type="match status" value="1"/>
</dbReference>
<dbReference type="GO" id="GO:0004803">
    <property type="term" value="F:transposase activity"/>
    <property type="evidence" value="ECO:0007669"/>
    <property type="project" value="InterPro"/>
</dbReference>
<dbReference type="Pfam" id="PF13340">
    <property type="entry name" value="DUF4096"/>
    <property type="match status" value="1"/>
</dbReference>
<dbReference type="PANTHER" id="PTHR30007">
    <property type="entry name" value="PHP DOMAIN PROTEIN"/>
    <property type="match status" value="1"/>
</dbReference>
<accession>A0AAU3HRU0</accession>
<proteinExistence type="predicted"/>
<dbReference type="NCBIfam" id="NF033580">
    <property type="entry name" value="transpos_IS5_3"/>
    <property type="match status" value="1"/>
</dbReference>
<gene>
    <name evidence="4" type="ORF">OG699_01345</name>
</gene>
<sequence length="401" mass="44763">MFTFTLRIPEELHARLTAQVAADRRPLDAEILHLLEITLDAVKATTNRPDGDSSALLRRGSHSPPARRPGHPARKRGGARGQRVSASLGACCQRVFEVVGRSLVLLSRDVISDETRAALGPLFPGVKATGRPPVDRRAVVEATAWRFRTGAPWWDLPERFGNWNTIYKNFDRWSKAGVWARVLEQVQEMAHQGGDVEWIASIDSTIVRVHQHGATLPRDTWARSNYKKFGDEPADHAIGCSRGGLTTKSHLVADGKGRVLAFILTGGQAADTTMLPDTLDEIRVAGATGRPRKRPDRLLADKGYPSKANRAWLRERGIATTIPERDDQIAHRRKRSGRPIDFGDEQRQRYRGRNVVERCFNKLKQWRGIVMRSDKTVRNHHSGQCLAATLQWLTSGVSVTP</sequence>
<reference evidence="4" key="1">
    <citation type="submission" date="2022-10" db="EMBL/GenBank/DDBJ databases">
        <title>The complete genomes of actinobacterial strains from the NBC collection.</title>
        <authorList>
            <person name="Joergensen T.S."/>
            <person name="Alvarez Arevalo M."/>
            <person name="Sterndorff E.B."/>
            <person name="Faurdal D."/>
            <person name="Vuksanovic O."/>
            <person name="Mourched A.-S."/>
            <person name="Charusanti P."/>
            <person name="Shaw S."/>
            <person name="Blin K."/>
            <person name="Weber T."/>
        </authorList>
    </citation>
    <scope>NUCLEOTIDE SEQUENCE</scope>
    <source>
        <strain evidence="4">NBC_01393</strain>
    </source>
</reference>
<feature type="compositionally biased region" description="Basic residues" evidence="1">
    <location>
        <begin position="68"/>
        <end position="78"/>
    </location>
</feature>
<dbReference type="InterPro" id="IPR010985">
    <property type="entry name" value="Ribbon_hlx_hlx"/>
</dbReference>
<dbReference type="GO" id="GO:0006313">
    <property type="term" value="P:DNA transposition"/>
    <property type="evidence" value="ECO:0007669"/>
    <property type="project" value="InterPro"/>
</dbReference>
<evidence type="ECO:0000256" key="1">
    <source>
        <dbReference type="SAM" id="MobiDB-lite"/>
    </source>
</evidence>
<feature type="domain" description="Insertion element IS402-like" evidence="3">
    <location>
        <begin position="112"/>
        <end position="182"/>
    </location>
</feature>
<dbReference type="GO" id="GO:0003677">
    <property type="term" value="F:DNA binding"/>
    <property type="evidence" value="ECO:0007669"/>
    <property type="project" value="InterPro"/>
</dbReference>
<dbReference type="Pfam" id="PF01609">
    <property type="entry name" value="DDE_Tnp_1"/>
    <property type="match status" value="1"/>
</dbReference>